<dbReference type="UniPathway" id="UPA00109">
    <property type="reaction ID" value="UER00189"/>
</dbReference>
<dbReference type="KEGG" id="acae:HYG86_06185"/>
<organism evidence="11 12">
    <name type="scientific">Alkalicella caledoniensis</name>
    <dbReference type="NCBI Taxonomy" id="2731377"/>
    <lineage>
        <taxon>Bacteria</taxon>
        <taxon>Bacillati</taxon>
        <taxon>Bacillota</taxon>
        <taxon>Clostridia</taxon>
        <taxon>Eubacteriales</taxon>
        <taxon>Proteinivoracaceae</taxon>
        <taxon>Alkalicella</taxon>
    </lineage>
</organism>
<dbReference type="GO" id="GO:0046166">
    <property type="term" value="P:glyceraldehyde-3-phosphate biosynthetic process"/>
    <property type="evidence" value="ECO:0007669"/>
    <property type="project" value="TreeGrafter"/>
</dbReference>
<accession>A0A7G9W6S6</accession>
<dbReference type="NCBIfam" id="TIGR00419">
    <property type="entry name" value="tim"/>
    <property type="match status" value="1"/>
</dbReference>
<proteinExistence type="inferred from homology"/>
<keyword evidence="7 9" id="KW-0324">Glycolysis</keyword>
<protein>
    <recommendedName>
        <fullName evidence="4 9">Triosephosphate isomerase</fullName>
        <shortName evidence="9">TIM</shortName>
        <shortName evidence="9">TPI</shortName>
        <ecNumber evidence="3 9">5.3.1.1</ecNumber>
    </recommendedName>
    <alternativeName>
        <fullName evidence="9">Triose-phosphate isomerase</fullName>
    </alternativeName>
</protein>
<dbReference type="Pfam" id="PF00121">
    <property type="entry name" value="TIM"/>
    <property type="match status" value="1"/>
</dbReference>
<comment type="subunit">
    <text evidence="9 10">Homodimer.</text>
</comment>
<dbReference type="GO" id="GO:0004807">
    <property type="term" value="F:triose-phosphate isomerase activity"/>
    <property type="evidence" value="ECO:0007669"/>
    <property type="project" value="UniProtKB-UniRule"/>
</dbReference>
<dbReference type="InterPro" id="IPR013785">
    <property type="entry name" value="Aldolase_TIM"/>
</dbReference>
<evidence type="ECO:0000256" key="10">
    <source>
        <dbReference type="RuleBase" id="RU363013"/>
    </source>
</evidence>
<evidence type="ECO:0000313" key="11">
    <source>
        <dbReference type="EMBL" id="QNO14388.1"/>
    </source>
</evidence>
<dbReference type="PROSITE" id="PS00171">
    <property type="entry name" value="TIM_1"/>
    <property type="match status" value="1"/>
</dbReference>
<comment type="function">
    <text evidence="9">Involved in the gluconeogenesis. Catalyzes stereospecifically the conversion of dihydroxyacetone phosphate (DHAP) to D-glyceraldehyde-3-phosphate (G3P).</text>
</comment>
<comment type="similarity">
    <text evidence="2 9 10">Belongs to the triosephosphate isomerase family.</text>
</comment>
<evidence type="ECO:0000256" key="3">
    <source>
        <dbReference type="ARBA" id="ARBA00011940"/>
    </source>
</evidence>
<evidence type="ECO:0000256" key="6">
    <source>
        <dbReference type="ARBA" id="ARBA00022490"/>
    </source>
</evidence>
<evidence type="ECO:0000256" key="4">
    <source>
        <dbReference type="ARBA" id="ARBA00019397"/>
    </source>
</evidence>
<dbReference type="InterPro" id="IPR020861">
    <property type="entry name" value="Triosephosphate_isomerase_AS"/>
</dbReference>
<dbReference type="PROSITE" id="PS51440">
    <property type="entry name" value="TIM_2"/>
    <property type="match status" value="1"/>
</dbReference>
<evidence type="ECO:0000256" key="7">
    <source>
        <dbReference type="ARBA" id="ARBA00023152"/>
    </source>
</evidence>
<sequence>MSNTRKPIIAGNWKMHKTVFEATDFVKELLTFDVTKDVELVVCPTFTSLESVSALLKDSSVNLGAQNVHFESQGAFTGEISPGMLKTIGVDYCIIGHSERRQYFQETDELVNKKVKSVLETGMYPIMCVGETLTERENGDTEKVCKTQTVEGLKGLTAEEIQKVVIAYEPVWAIGTGKSATKEDANETIGYIRSVVEQLAGAEVASVIRIQYGGSVKPENIAEYMSMEHIDGALVGGASLTVKSFLDLTKF</sequence>
<evidence type="ECO:0000313" key="12">
    <source>
        <dbReference type="Proteomes" id="UP000516160"/>
    </source>
</evidence>
<keyword evidence="12" id="KW-1185">Reference proteome</keyword>
<dbReference type="InterPro" id="IPR000652">
    <property type="entry name" value="Triosephosphate_isomerase"/>
</dbReference>
<dbReference type="InterPro" id="IPR022896">
    <property type="entry name" value="TrioseP_Isoase_bac/euk"/>
</dbReference>
<dbReference type="Gene3D" id="3.20.20.70">
    <property type="entry name" value="Aldolase class I"/>
    <property type="match status" value="1"/>
</dbReference>
<dbReference type="RefSeq" id="WP_213168038.1">
    <property type="nucleotide sequence ID" value="NZ_CP058559.1"/>
</dbReference>
<feature type="binding site" evidence="9">
    <location>
        <begin position="12"/>
        <end position="14"/>
    </location>
    <ligand>
        <name>substrate</name>
    </ligand>
</feature>
<evidence type="ECO:0000256" key="8">
    <source>
        <dbReference type="ARBA" id="ARBA00023235"/>
    </source>
</evidence>
<dbReference type="AlphaFoldDB" id="A0A7G9W6S6"/>
<keyword evidence="6 9" id="KW-0963">Cytoplasm</keyword>
<comment type="pathway">
    <text evidence="9 10">Carbohydrate biosynthesis; gluconeogenesis.</text>
</comment>
<dbReference type="Proteomes" id="UP000516160">
    <property type="component" value="Chromosome"/>
</dbReference>
<keyword evidence="5 9" id="KW-0312">Gluconeogenesis</keyword>
<feature type="binding site" evidence="9">
    <location>
        <position position="175"/>
    </location>
    <ligand>
        <name>substrate</name>
    </ligand>
</feature>
<dbReference type="InterPro" id="IPR035990">
    <property type="entry name" value="TIM_sf"/>
</dbReference>
<dbReference type="EMBL" id="CP058559">
    <property type="protein sequence ID" value="QNO14388.1"/>
    <property type="molecule type" value="Genomic_DNA"/>
</dbReference>
<dbReference type="GO" id="GO:0005829">
    <property type="term" value="C:cytosol"/>
    <property type="evidence" value="ECO:0007669"/>
    <property type="project" value="TreeGrafter"/>
</dbReference>
<feature type="binding site" evidence="9">
    <location>
        <begin position="236"/>
        <end position="237"/>
    </location>
    <ligand>
        <name>substrate</name>
    </ligand>
</feature>
<dbReference type="GO" id="GO:0019563">
    <property type="term" value="P:glycerol catabolic process"/>
    <property type="evidence" value="ECO:0007669"/>
    <property type="project" value="TreeGrafter"/>
</dbReference>
<gene>
    <name evidence="9" type="primary">tpiA</name>
    <name evidence="11" type="ORF">HYG86_06185</name>
</gene>
<feature type="binding site" evidence="9">
    <location>
        <position position="215"/>
    </location>
    <ligand>
        <name>substrate</name>
    </ligand>
</feature>
<dbReference type="GO" id="GO:0006094">
    <property type="term" value="P:gluconeogenesis"/>
    <property type="evidence" value="ECO:0007669"/>
    <property type="project" value="UniProtKB-UniRule"/>
</dbReference>
<reference evidence="11 12" key="1">
    <citation type="submission" date="2020-07" db="EMBL/GenBank/DDBJ databases">
        <title>Alkalicella. sp. LB2 genome.</title>
        <authorList>
            <person name="Postec A."/>
            <person name="Quemeneur M."/>
        </authorList>
    </citation>
    <scope>NUCLEOTIDE SEQUENCE [LARGE SCALE GENOMIC DNA]</scope>
    <source>
        <strain evidence="11 12">LB2</strain>
    </source>
</reference>
<evidence type="ECO:0000256" key="9">
    <source>
        <dbReference type="HAMAP-Rule" id="MF_00147"/>
    </source>
</evidence>
<dbReference type="PANTHER" id="PTHR21139">
    <property type="entry name" value="TRIOSEPHOSPHATE ISOMERASE"/>
    <property type="match status" value="1"/>
</dbReference>
<name>A0A7G9W6S6_ALKCA</name>
<comment type="pathway">
    <text evidence="1 9 10">Carbohydrate degradation; glycolysis; D-glyceraldehyde 3-phosphate from glycerone phosphate: step 1/1.</text>
</comment>
<feature type="active site" description="Electrophile" evidence="9">
    <location>
        <position position="97"/>
    </location>
</feature>
<dbReference type="PANTHER" id="PTHR21139:SF42">
    <property type="entry name" value="TRIOSEPHOSPHATE ISOMERASE"/>
    <property type="match status" value="1"/>
</dbReference>
<comment type="subcellular location">
    <subcellularLocation>
        <location evidence="9 10">Cytoplasm</location>
    </subcellularLocation>
</comment>
<dbReference type="HAMAP" id="MF_00147_B">
    <property type="entry name" value="TIM_B"/>
    <property type="match status" value="1"/>
</dbReference>
<evidence type="ECO:0000256" key="5">
    <source>
        <dbReference type="ARBA" id="ARBA00022432"/>
    </source>
</evidence>
<dbReference type="UniPathway" id="UPA00138"/>
<dbReference type="SUPFAM" id="SSF51351">
    <property type="entry name" value="Triosephosphate isomerase (TIM)"/>
    <property type="match status" value="1"/>
</dbReference>
<evidence type="ECO:0000256" key="1">
    <source>
        <dbReference type="ARBA" id="ARBA00004680"/>
    </source>
</evidence>
<comment type="catalytic activity">
    <reaction evidence="9 10">
        <text>D-glyceraldehyde 3-phosphate = dihydroxyacetone phosphate</text>
        <dbReference type="Rhea" id="RHEA:18585"/>
        <dbReference type="ChEBI" id="CHEBI:57642"/>
        <dbReference type="ChEBI" id="CHEBI:59776"/>
        <dbReference type="EC" id="5.3.1.1"/>
    </reaction>
</comment>
<feature type="active site" description="Proton acceptor" evidence="9">
    <location>
        <position position="169"/>
    </location>
</feature>
<dbReference type="CDD" id="cd00311">
    <property type="entry name" value="TIM"/>
    <property type="match status" value="1"/>
</dbReference>
<evidence type="ECO:0000256" key="2">
    <source>
        <dbReference type="ARBA" id="ARBA00007422"/>
    </source>
</evidence>
<dbReference type="EC" id="5.3.1.1" evidence="3 9"/>
<dbReference type="FunFam" id="3.20.20.70:FF:000016">
    <property type="entry name" value="Triosephosphate isomerase"/>
    <property type="match status" value="1"/>
</dbReference>
<keyword evidence="8 9" id="KW-0413">Isomerase</keyword>
<dbReference type="GO" id="GO:0006096">
    <property type="term" value="P:glycolytic process"/>
    <property type="evidence" value="ECO:0007669"/>
    <property type="project" value="UniProtKB-UniRule"/>
</dbReference>